<gene>
    <name evidence="2" type="ORF">ACFQ22_07845</name>
</gene>
<proteinExistence type="predicted"/>
<evidence type="ECO:0000313" key="3">
    <source>
        <dbReference type="Proteomes" id="UP001597156"/>
    </source>
</evidence>
<keyword evidence="1" id="KW-0472">Membrane</keyword>
<feature type="transmembrane region" description="Helical" evidence="1">
    <location>
        <begin position="43"/>
        <end position="65"/>
    </location>
</feature>
<protein>
    <submittedName>
        <fullName evidence="2">Uncharacterized protein</fullName>
    </submittedName>
</protein>
<name>A0ABW3PSW5_9LACO</name>
<keyword evidence="1" id="KW-1133">Transmembrane helix</keyword>
<dbReference type="Proteomes" id="UP001597156">
    <property type="component" value="Unassembled WGS sequence"/>
</dbReference>
<keyword evidence="1" id="KW-0812">Transmembrane</keyword>
<dbReference type="RefSeq" id="WP_121978181.1">
    <property type="nucleotide sequence ID" value="NZ_JBHTLH010000019.1"/>
</dbReference>
<accession>A0ABW3PSW5</accession>
<feature type="transmembrane region" description="Helical" evidence="1">
    <location>
        <begin position="12"/>
        <end position="31"/>
    </location>
</feature>
<reference evidence="3" key="1">
    <citation type="journal article" date="2019" name="Int. J. Syst. Evol. Microbiol.">
        <title>The Global Catalogue of Microorganisms (GCM) 10K type strain sequencing project: providing services to taxonomists for standard genome sequencing and annotation.</title>
        <authorList>
            <consortium name="The Broad Institute Genomics Platform"/>
            <consortium name="The Broad Institute Genome Sequencing Center for Infectious Disease"/>
            <person name="Wu L."/>
            <person name="Ma J."/>
        </authorList>
    </citation>
    <scope>NUCLEOTIDE SEQUENCE [LARGE SCALE GENOMIC DNA]</scope>
    <source>
        <strain evidence="3">CCUG 71848</strain>
    </source>
</reference>
<comment type="caution">
    <text evidence="2">The sequence shown here is derived from an EMBL/GenBank/DDBJ whole genome shotgun (WGS) entry which is preliminary data.</text>
</comment>
<dbReference type="EMBL" id="JBHTLH010000019">
    <property type="protein sequence ID" value="MFD1125265.1"/>
    <property type="molecule type" value="Genomic_DNA"/>
</dbReference>
<evidence type="ECO:0000313" key="2">
    <source>
        <dbReference type="EMBL" id="MFD1125265.1"/>
    </source>
</evidence>
<evidence type="ECO:0000256" key="1">
    <source>
        <dbReference type="SAM" id="Phobius"/>
    </source>
</evidence>
<keyword evidence="3" id="KW-1185">Reference proteome</keyword>
<sequence length="74" mass="8376">MLKELFSRLLNALLLSAISLGTILFIVKGIVDLSYTGIYAWPQYVTYFITGMIGVTIIMIAFETIEMLASRNRR</sequence>
<organism evidence="2 3">
    <name type="scientific">Lentilactobacillus raoultii</name>
    <dbReference type="NCBI Taxonomy" id="1987503"/>
    <lineage>
        <taxon>Bacteria</taxon>
        <taxon>Bacillati</taxon>
        <taxon>Bacillota</taxon>
        <taxon>Bacilli</taxon>
        <taxon>Lactobacillales</taxon>
        <taxon>Lactobacillaceae</taxon>
        <taxon>Lentilactobacillus</taxon>
    </lineage>
</organism>